<dbReference type="Proteomes" id="UP000034883">
    <property type="component" value="Chromosome"/>
</dbReference>
<dbReference type="InterPro" id="IPR016024">
    <property type="entry name" value="ARM-type_fold"/>
</dbReference>
<sequence>MAKSPIDEIAQLLTHDAPERRIAAAIVLGELKARGPEVIKGLVSMLETGAPPLQRPALEALGRIGAPRALPAMLPLAGARDPDVRRLAIDAIVACGEEVVEQVKARVPTAQGDERKALDAILARFGDRKEAVTTLLANLEAADPEVARAVALQVRPRIKDADAKTRRMWLSEVTRILEKMKKTPPASPIPVATAVKILGYLERDEGTEILLEHARDPRAPFAVRQEALIALRYVIAKDEARTADVIDAMVDAAEADDRMLAQAAIMGLAAVELPAKHAGRIARLAVHPDPERARIAIEKLSRQPGGEVTKALVEVVAKADRRRGELAAKALEARDDAGPALATALAAETDADRANTLRYALRPHTKKLPPAARKKLVEAALSRLSSGEAWQAHADVAREADSKSFAEGLRELVAKLKRSKNKESELRIALGLLARTEHASDDDRYALASLALRASHLDTRPAMRSGDEGLTQLEALADRGFDVGAALKKDKALEMEHLYYVGFHFAEAAHPLGEELLTHVMKQAGRTKIGKAAKNKLGLASAGEG</sequence>
<dbReference type="OrthoDB" id="253800at2"/>
<name>A0A0F6W8W2_9BACT</name>
<organism evidence="1 2">
    <name type="scientific">Sandaracinus amylolyticus</name>
    <dbReference type="NCBI Taxonomy" id="927083"/>
    <lineage>
        <taxon>Bacteria</taxon>
        <taxon>Pseudomonadati</taxon>
        <taxon>Myxococcota</taxon>
        <taxon>Polyangia</taxon>
        <taxon>Polyangiales</taxon>
        <taxon>Sandaracinaceae</taxon>
        <taxon>Sandaracinus</taxon>
    </lineage>
</organism>
<dbReference type="STRING" id="927083.DB32_007567"/>
<gene>
    <name evidence="1" type="ORF">DB32_007567</name>
</gene>
<evidence type="ECO:0000313" key="1">
    <source>
        <dbReference type="EMBL" id="AKF10418.1"/>
    </source>
</evidence>
<dbReference type="InterPro" id="IPR011989">
    <property type="entry name" value="ARM-like"/>
</dbReference>
<dbReference type="KEGG" id="samy:DB32_007567"/>
<dbReference type="SUPFAM" id="SSF48371">
    <property type="entry name" value="ARM repeat"/>
    <property type="match status" value="1"/>
</dbReference>
<dbReference type="SMART" id="SM00567">
    <property type="entry name" value="EZ_HEAT"/>
    <property type="match status" value="3"/>
</dbReference>
<protein>
    <submittedName>
        <fullName evidence="1">PBS lyase HEAT domain protein repeat-containing protein</fullName>
    </submittedName>
</protein>
<dbReference type="InterPro" id="IPR004155">
    <property type="entry name" value="PBS_lyase_HEAT"/>
</dbReference>
<dbReference type="RefSeq" id="WP_053237387.1">
    <property type="nucleotide sequence ID" value="NZ_CP011125.1"/>
</dbReference>
<evidence type="ECO:0000313" key="2">
    <source>
        <dbReference type="Proteomes" id="UP000034883"/>
    </source>
</evidence>
<dbReference type="EMBL" id="CP011125">
    <property type="protein sequence ID" value="AKF10418.1"/>
    <property type="molecule type" value="Genomic_DNA"/>
</dbReference>
<keyword evidence="1" id="KW-0456">Lyase</keyword>
<reference evidence="1 2" key="1">
    <citation type="submission" date="2015-03" db="EMBL/GenBank/DDBJ databases">
        <title>Genome assembly of Sandaracinus amylolyticus DSM 53668.</title>
        <authorList>
            <person name="Sharma G."/>
            <person name="Subramanian S."/>
        </authorList>
    </citation>
    <scope>NUCLEOTIDE SEQUENCE [LARGE SCALE GENOMIC DNA]</scope>
    <source>
        <strain evidence="1 2">DSM 53668</strain>
    </source>
</reference>
<dbReference type="Gene3D" id="1.25.10.10">
    <property type="entry name" value="Leucine-rich Repeat Variant"/>
    <property type="match status" value="1"/>
</dbReference>
<dbReference type="AlphaFoldDB" id="A0A0F6W8W2"/>
<proteinExistence type="predicted"/>
<dbReference type="Pfam" id="PF13646">
    <property type="entry name" value="HEAT_2"/>
    <property type="match status" value="1"/>
</dbReference>
<keyword evidence="2" id="KW-1185">Reference proteome</keyword>
<dbReference type="GO" id="GO:0016829">
    <property type="term" value="F:lyase activity"/>
    <property type="evidence" value="ECO:0007669"/>
    <property type="project" value="UniProtKB-KW"/>
</dbReference>
<accession>A0A0F6W8W2</accession>